<gene>
    <name evidence="3" type="ORF">A3H61_02100</name>
</gene>
<evidence type="ECO:0000313" key="4">
    <source>
        <dbReference type="Proteomes" id="UP000178315"/>
    </source>
</evidence>
<feature type="transmembrane region" description="Helical" evidence="1">
    <location>
        <begin position="282"/>
        <end position="301"/>
    </location>
</feature>
<feature type="transmembrane region" description="Helical" evidence="1">
    <location>
        <begin position="161"/>
        <end position="190"/>
    </location>
</feature>
<comment type="caution">
    <text evidence="3">The sequence shown here is derived from an EMBL/GenBank/DDBJ whole genome shotgun (WGS) entry which is preliminary data.</text>
</comment>
<reference evidence="3 4" key="1">
    <citation type="journal article" date="2016" name="Nat. Commun.">
        <title>Thousands of microbial genomes shed light on interconnected biogeochemical processes in an aquifer system.</title>
        <authorList>
            <person name="Anantharaman K."/>
            <person name="Brown C.T."/>
            <person name="Hug L.A."/>
            <person name="Sharon I."/>
            <person name="Castelle C.J."/>
            <person name="Probst A.J."/>
            <person name="Thomas B.C."/>
            <person name="Singh A."/>
            <person name="Wilkins M.J."/>
            <person name="Karaoz U."/>
            <person name="Brodie E.L."/>
            <person name="Williams K.H."/>
            <person name="Hubbard S.S."/>
            <person name="Banfield J.F."/>
        </authorList>
    </citation>
    <scope>NUCLEOTIDE SEQUENCE [LARGE SCALE GENOMIC DNA]</scope>
</reference>
<keyword evidence="1" id="KW-1133">Transmembrane helix</keyword>
<accession>A0A1G2AAR6</accession>
<organism evidence="3 4">
    <name type="scientific">Candidatus Jacksonbacteria bacterium RIFCSPLOWO2_02_FULL_44_20</name>
    <dbReference type="NCBI Taxonomy" id="1798460"/>
    <lineage>
        <taxon>Bacteria</taxon>
        <taxon>Candidatus Jacksoniibacteriota</taxon>
    </lineage>
</organism>
<name>A0A1G2AAR6_9BACT</name>
<dbReference type="Pfam" id="PF13231">
    <property type="entry name" value="PMT_2"/>
    <property type="match status" value="1"/>
</dbReference>
<feature type="transmembrane region" description="Helical" evidence="1">
    <location>
        <begin position="115"/>
        <end position="132"/>
    </location>
</feature>
<feature type="transmembrane region" description="Helical" evidence="1">
    <location>
        <begin position="391"/>
        <end position="413"/>
    </location>
</feature>
<feature type="transmembrane region" description="Helical" evidence="1">
    <location>
        <begin position="341"/>
        <end position="360"/>
    </location>
</feature>
<proteinExistence type="predicted"/>
<keyword evidence="1" id="KW-0812">Transmembrane</keyword>
<feature type="domain" description="Glycosyltransferase RgtA/B/C/D-like" evidence="2">
    <location>
        <begin position="92"/>
        <end position="212"/>
    </location>
</feature>
<feature type="transmembrane region" description="Helical" evidence="1">
    <location>
        <begin position="12"/>
        <end position="30"/>
    </location>
</feature>
<dbReference type="Proteomes" id="UP000178315">
    <property type="component" value="Unassembled WGS sequence"/>
</dbReference>
<keyword evidence="1" id="KW-0472">Membrane</keyword>
<dbReference type="EMBL" id="MHJU01000005">
    <property type="protein sequence ID" value="OGY73954.1"/>
    <property type="molecule type" value="Genomic_DNA"/>
</dbReference>
<feature type="transmembrane region" description="Helical" evidence="1">
    <location>
        <begin position="139"/>
        <end position="155"/>
    </location>
</feature>
<protein>
    <recommendedName>
        <fullName evidence="2">Glycosyltransferase RgtA/B/C/D-like domain-containing protein</fullName>
    </recommendedName>
</protein>
<evidence type="ECO:0000313" key="3">
    <source>
        <dbReference type="EMBL" id="OGY73954.1"/>
    </source>
</evidence>
<evidence type="ECO:0000256" key="1">
    <source>
        <dbReference type="SAM" id="Phobius"/>
    </source>
</evidence>
<feature type="transmembrane region" description="Helical" evidence="1">
    <location>
        <begin position="465"/>
        <end position="483"/>
    </location>
</feature>
<feature type="transmembrane region" description="Helical" evidence="1">
    <location>
        <begin position="202"/>
        <end position="224"/>
    </location>
</feature>
<feature type="transmembrane region" description="Helical" evidence="1">
    <location>
        <begin position="50"/>
        <end position="71"/>
    </location>
</feature>
<feature type="transmembrane region" description="Helical" evidence="1">
    <location>
        <begin position="313"/>
        <end position="329"/>
    </location>
</feature>
<sequence>MITTSKTRSTVISLFAFSFFFLMIFFRGRFEGYEKETFFAARALLFGGNIDARIGAIGVFLSIPFALLYEAANRLGFETIRDFMGPISVVFYSALIPVVFYVLNDLLFENRRIAIIQSILLLTGTMIFPYSFIGMEHEVTLLLIVSYCFLVYYHKKSNAKFLILCGIALAGAVLIKSYSILFALPIALYLVNSRRIIKDKKAITLCALTLCVGIGAHFLWNYAIFGNFLRGRYNLSWEFQYDSIVAGLHGFLFSAGKSIFLFNPVLVLAIPGILTFWKKERALCSSAIAGIFIFILFQAPFRFWTDEIWGPRKLLLIVPLALIPAGYVWREIPKMRLWIKIANAGIILASIFVQILGSLYSTGKYLFYLREIKLDALPLMQYMPSLSQVNVHWFFLKAYLYHLMGFTLPVFTYKIESWMRALFTNGRDVVLIGGEITPKEIFYTPDLWYLSKQIPYMWVSVEYKILYLVIIFIGIAISGKTLYERVR</sequence>
<feature type="transmembrane region" description="Helical" evidence="1">
    <location>
        <begin position="83"/>
        <end position="103"/>
    </location>
</feature>
<dbReference type="AlphaFoldDB" id="A0A1G2AAR6"/>
<evidence type="ECO:0000259" key="2">
    <source>
        <dbReference type="Pfam" id="PF13231"/>
    </source>
</evidence>
<dbReference type="InterPro" id="IPR038731">
    <property type="entry name" value="RgtA/B/C-like"/>
</dbReference>
<feature type="transmembrane region" description="Helical" evidence="1">
    <location>
        <begin position="244"/>
        <end position="270"/>
    </location>
</feature>